<evidence type="ECO:0000313" key="6">
    <source>
        <dbReference type="EMBL" id="MBO8199264.1"/>
    </source>
</evidence>
<protein>
    <submittedName>
        <fullName evidence="6">TetR/AcrR family transcriptional regulator</fullName>
    </submittedName>
</protein>
<feature type="domain" description="HTH tetR-type" evidence="5">
    <location>
        <begin position="1"/>
        <end position="61"/>
    </location>
</feature>
<feature type="DNA-binding region" description="H-T-H motif" evidence="4">
    <location>
        <begin position="24"/>
        <end position="43"/>
    </location>
</feature>
<dbReference type="Gene3D" id="1.10.357.10">
    <property type="entry name" value="Tetracycline Repressor, domain 2"/>
    <property type="match status" value="1"/>
</dbReference>
<dbReference type="Proteomes" id="UP000721954">
    <property type="component" value="Unassembled WGS sequence"/>
</dbReference>
<evidence type="ECO:0000259" key="5">
    <source>
        <dbReference type="PROSITE" id="PS50977"/>
    </source>
</evidence>
<keyword evidence="3" id="KW-0804">Transcription</keyword>
<organism evidence="6 7">
    <name type="scientific">Streptomyces smyrnaeus</name>
    <dbReference type="NCBI Taxonomy" id="1387713"/>
    <lineage>
        <taxon>Bacteria</taxon>
        <taxon>Bacillati</taxon>
        <taxon>Actinomycetota</taxon>
        <taxon>Actinomycetes</taxon>
        <taxon>Kitasatosporales</taxon>
        <taxon>Streptomycetaceae</taxon>
        <taxon>Streptomyces</taxon>
    </lineage>
</organism>
<keyword evidence="7" id="KW-1185">Reference proteome</keyword>
<dbReference type="PANTHER" id="PTHR47506:SF3">
    <property type="entry name" value="HTH-TYPE TRANSCRIPTIONAL REGULATOR LMRA"/>
    <property type="match status" value="1"/>
</dbReference>
<dbReference type="InterPro" id="IPR001647">
    <property type="entry name" value="HTH_TetR"/>
</dbReference>
<dbReference type="PRINTS" id="PR00455">
    <property type="entry name" value="HTHTETR"/>
</dbReference>
<dbReference type="SUPFAM" id="SSF48498">
    <property type="entry name" value="Tetracyclin repressor-like, C-terminal domain"/>
    <property type="match status" value="1"/>
</dbReference>
<dbReference type="InterPro" id="IPR036271">
    <property type="entry name" value="Tet_transcr_reg_TetR-rel_C_sf"/>
</dbReference>
<dbReference type="PANTHER" id="PTHR47506">
    <property type="entry name" value="TRANSCRIPTIONAL REGULATORY PROTEIN"/>
    <property type="match status" value="1"/>
</dbReference>
<evidence type="ECO:0000256" key="3">
    <source>
        <dbReference type="ARBA" id="ARBA00023163"/>
    </source>
</evidence>
<dbReference type="InterPro" id="IPR009057">
    <property type="entry name" value="Homeodomain-like_sf"/>
</dbReference>
<keyword evidence="2 4" id="KW-0238">DNA-binding</keyword>
<dbReference type="Pfam" id="PF00440">
    <property type="entry name" value="TetR_N"/>
    <property type="match status" value="1"/>
</dbReference>
<dbReference type="GeneID" id="96259582"/>
<dbReference type="RefSeq" id="WP_209211010.1">
    <property type="nucleotide sequence ID" value="NZ_JAFFZM010000007.1"/>
</dbReference>
<comment type="caution">
    <text evidence="6">The sequence shown here is derived from an EMBL/GenBank/DDBJ whole genome shotgun (WGS) entry which is preliminary data.</text>
</comment>
<dbReference type="EMBL" id="JAFFZM010000007">
    <property type="protein sequence ID" value="MBO8199264.1"/>
    <property type="molecule type" value="Genomic_DNA"/>
</dbReference>
<evidence type="ECO:0000256" key="1">
    <source>
        <dbReference type="ARBA" id="ARBA00023015"/>
    </source>
</evidence>
<sequence>METRKRLITAAQKLLWERGHARTSPKDIQAAASAGQGSMYHHFHSKEDLSVAVLEVAARAMRHDAEASFSGPGTALEKLEGYLRRRRDGHHGCRIRQMTCFVGALASPALMAPVTTTRNWLLEAVADAARRSIENGELRDDIDPTTLACNAATVVRGGCPLARAHGNPSQFGAAVDGAVSTLERVAA</sequence>
<dbReference type="SUPFAM" id="SSF46689">
    <property type="entry name" value="Homeodomain-like"/>
    <property type="match status" value="1"/>
</dbReference>
<reference evidence="6 7" key="1">
    <citation type="submission" date="2021-02" db="EMBL/GenBank/DDBJ databases">
        <title>Streptomyces spirodelae sp. nov., isolated from duckweed.</title>
        <authorList>
            <person name="Saimee Y."/>
            <person name="Duangmal K."/>
        </authorList>
    </citation>
    <scope>NUCLEOTIDE SEQUENCE [LARGE SCALE GENOMIC DNA]</scope>
    <source>
        <strain evidence="6 7">DSM 42105</strain>
    </source>
</reference>
<evidence type="ECO:0000256" key="4">
    <source>
        <dbReference type="PROSITE-ProRule" id="PRU00335"/>
    </source>
</evidence>
<evidence type="ECO:0000313" key="7">
    <source>
        <dbReference type="Proteomes" id="UP000721954"/>
    </source>
</evidence>
<evidence type="ECO:0000256" key="2">
    <source>
        <dbReference type="ARBA" id="ARBA00023125"/>
    </source>
</evidence>
<name>A0ABS3XV29_9ACTN</name>
<keyword evidence="1" id="KW-0805">Transcription regulation</keyword>
<proteinExistence type="predicted"/>
<accession>A0ABS3XV29</accession>
<gene>
    <name evidence="6" type="ORF">JW613_13285</name>
</gene>
<dbReference type="PROSITE" id="PS50977">
    <property type="entry name" value="HTH_TETR_2"/>
    <property type="match status" value="1"/>
</dbReference>